<evidence type="ECO:0000313" key="3">
    <source>
        <dbReference type="Proteomes" id="UP001595699"/>
    </source>
</evidence>
<dbReference type="RefSeq" id="WP_205117932.1">
    <property type="nucleotide sequence ID" value="NZ_JAFBCM010000001.1"/>
</dbReference>
<evidence type="ECO:0000259" key="1">
    <source>
        <dbReference type="Pfam" id="PF12728"/>
    </source>
</evidence>
<feature type="domain" description="Helix-turn-helix" evidence="1">
    <location>
        <begin position="6"/>
        <end position="56"/>
    </location>
</feature>
<evidence type="ECO:0000313" key="2">
    <source>
        <dbReference type="EMBL" id="MFC3766314.1"/>
    </source>
</evidence>
<dbReference type="Pfam" id="PF12728">
    <property type="entry name" value="HTH_17"/>
    <property type="match status" value="1"/>
</dbReference>
<comment type="caution">
    <text evidence="2">The sequence shown here is derived from an EMBL/GenBank/DDBJ whole genome shotgun (WGS) entry which is preliminary data.</text>
</comment>
<keyword evidence="3" id="KW-1185">Reference proteome</keyword>
<gene>
    <name evidence="2" type="ORF">ACFOUW_36180</name>
</gene>
<protein>
    <submittedName>
        <fullName evidence="2">Helix-turn-helix domain-containing protein</fullName>
    </submittedName>
</protein>
<proteinExistence type="predicted"/>
<reference evidence="3" key="1">
    <citation type="journal article" date="2019" name="Int. J. Syst. Evol. Microbiol.">
        <title>The Global Catalogue of Microorganisms (GCM) 10K type strain sequencing project: providing services to taxonomists for standard genome sequencing and annotation.</title>
        <authorList>
            <consortium name="The Broad Institute Genomics Platform"/>
            <consortium name="The Broad Institute Genome Sequencing Center for Infectious Disease"/>
            <person name="Wu L."/>
            <person name="Ma J."/>
        </authorList>
    </citation>
    <scope>NUCLEOTIDE SEQUENCE [LARGE SCALE GENOMIC DNA]</scope>
    <source>
        <strain evidence="3">CGMCC 4.7241</strain>
    </source>
</reference>
<accession>A0ABV7YQI0</accession>
<dbReference type="InterPro" id="IPR041657">
    <property type="entry name" value="HTH_17"/>
</dbReference>
<dbReference type="SUPFAM" id="SSF46955">
    <property type="entry name" value="Putative DNA-binding domain"/>
    <property type="match status" value="1"/>
</dbReference>
<organism evidence="2 3">
    <name type="scientific">Tenggerimyces flavus</name>
    <dbReference type="NCBI Taxonomy" id="1708749"/>
    <lineage>
        <taxon>Bacteria</taxon>
        <taxon>Bacillati</taxon>
        <taxon>Actinomycetota</taxon>
        <taxon>Actinomycetes</taxon>
        <taxon>Propionibacteriales</taxon>
        <taxon>Nocardioidaceae</taxon>
        <taxon>Tenggerimyces</taxon>
    </lineage>
</organism>
<dbReference type="Proteomes" id="UP001595699">
    <property type="component" value="Unassembled WGS sequence"/>
</dbReference>
<sequence length="77" mass="8732">MSTPRFLKLEDVAEILNVSVSQVKALVRRHDLRAVRIPDKGIYRVEVTELEAFIARLYAEEARQADQANADSPNHVT</sequence>
<dbReference type="InterPro" id="IPR009061">
    <property type="entry name" value="DNA-bd_dom_put_sf"/>
</dbReference>
<name>A0ABV7YQI0_9ACTN</name>
<dbReference type="EMBL" id="JBHRZH010000051">
    <property type="protein sequence ID" value="MFC3766314.1"/>
    <property type="molecule type" value="Genomic_DNA"/>
</dbReference>